<dbReference type="PANTHER" id="PTHR15818:SF2">
    <property type="entry name" value="G-PATCH DOMAIN AND KOW MOTIFS-CONTAINING PROTEIN"/>
    <property type="match status" value="1"/>
</dbReference>
<feature type="compositionally biased region" description="Basic and acidic residues" evidence="5">
    <location>
        <begin position="325"/>
        <end position="367"/>
    </location>
</feature>
<organism evidence="7 8">
    <name type="scientific">Sporothrix eucalyptigena</name>
    <dbReference type="NCBI Taxonomy" id="1812306"/>
    <lineage>
        <taxon>Eukaryota</taxon>
        <taxon>Fungi</taxon>
        <taxon>Dikarya</taxon>
        <taxon>Ascomycota</taxon>
        <taxon>Pezizomycotina</taxon>
        <taxon>Sordariomycetes</taxon>
        <taxon>Sordariomycetidae</taxon>
        <taxon>Ophiostomatales</taxon>
        <taxon>Ophiostomataceae</taxon>
        <taxon>Sporothrix</taxon>
    </lineage>
</organism>
<feature type="region of interest" description="Disordered" evidence="5">
    <location>
        <begin position="269"/>
        <end position="376"/>
    </location>
</feature>
<evidence type="ECO:0000259" key="6">
    <source>
        <dbReference type="Pfam" id="PF12656"/>
    </source>
</evidence>
<keyword evidence="8" id="KW-1185">Reference proteome</keyword>
<accession>A0ABP0AJV6</accession>
<comment type="function">
    <text evidence="4">Involved in spliceosome maturation and the first step of pre-mRNA splicing.</text>
</comment>
<name>A0ABP0AJV6_9PEZI</name>
<comment type="similarity">
    <text evidence="2 4">Belongs to the SPP2 family.</text>
</comment>
<keyword evidence="4" id="KW-0508">mRNA splicing</keyword>
<reference evidence="7 8" key="1">
    <citation type="submission" date="2024-01" db="EMBL/GenBank/DDBJ databases">
        <authorList>
            <person name="Allen C."/>
            <person name="Tagirdzhanova G."/>
        </authorList>
    </citation>
    <scope>NUCLEOTIDE SEQUENCE [LARGE SCALE GENOMIC DNA]</scope>
</reference>
<comment type="caution">
    <text evidence="7">The sequence shown here is derived from an EMBL/GenBank/DDBJ whole genome shotgun (WGS) entry which is preliminary data.</text>
</comment>
<keyword evidence="4" id="KW-0507">mRNA processing</keyword>
<evidence type="ECO:0000313" key="8">
    <source>
        <dbReference type="Proteomes" id="UP001642482"/>
    </source>
</evidence>
<proteinExistence type="inferred from homology"/>
<keyword evidence="4" id="KW-0747">Spliceosome</keyword>
<dbReference type="EMBL" id="CAWUHD010000001">
    <property type="protein sequence ID" value="CAK7208141.1"/>
    <property type="molecule type" value="Genomic_DNA"/>
</dbReference>
<evidence type="ECO:0000313" key="7">
    <source>
        <dbReference type="EMBL" id="CAK7208141.1"/>
    </source>
</evidence>
<sequence length="376" mass="42673">MPESERPEASRIAIKLGGSSSSSTKKPSRPSLPSSTLGKRQRPNHSLGGNSDSESEEDSHAHGRHERITAFGENGAELARSERDKRDDRRPAKRAPLTIERQANADWRSEARSRNQRGNRQPTSRSEAERPQASDSQREVQPADEDRTLTWGLTITKKAPPANDSNEKESRKNGNATYSRSDAPDGDIPGYTLEDHEARAEKEAVKVLLGETIEDRTKTRFVIERAPNAITEDDVFTRDFNDAPDVSTLDEYEAMPVEEFGAALLRGMGWDGKDRGPKVKQVVRRPNQMGLGAKELKGEEDLGGWNHRTGGSGSGSSYHKQRPPKLHDYRREEDKRREKREERYRDSYKSERDRERDDRRSHHDSGSSRHRSRHHR</sequence>
<dbReference type="Pfam" id="PF12656">
    <property type="entry name" value="G-patch_2"/>
    <property type="match status" value="1"/>
</dbReference>
<feature type="region of interest" description="Disordered" evidence="5">
    <location>
        <begin position="1"/>
        <end position="192"/>
    </location>
</feature>
<evidence type="ECO:0000256" key="2">
    <source>
        <dbReference type="ARBA" id="ARBA00008576"/>
    </source>
</evidence>
<feature type="compositionally biased region" description="Basic and acidic residues" evidence="5">
    <location>
        <begin position="79"/>
        <end position="90"/>
    </location>
</feature>
<dbReference type="PANTHER" id="PTHR15818">
    <property type="entry name" value="G PATCH AND KOW-CONTAINING"/>
    <property type="match status" value="1"/>
</dbReference>
<feature type="compositionally biased region" description="Basic and acidic residues" evidence="5">
    <location>
        <begin position="126"/>
        <end position="138"/>
    </location>
</feature>
<dbReference type="InterPro" id="IPR045166">
    <property type="entry name" value="Spp2-like"/>
</dbReference>
<protein>
    <recommendedName>
        <fullName evidence="4">Pre-mRNA-splicing factor</fullName>
    </recommendedName>
</protein>
<evidence type="ECO:0000256" key="1">
    <source>
        <dbReference type="ARBA" id="ARBA00004123"/>
    </source>
</evidence>
<evidence type="ECO:0000256" key="3">
    <source>
        <dbReference type="ARBA" id="ARBA00023242"/>
    </source>
</evidence>
<feature type="compositionally biased region" description="Polar residues" evidence="5">
    <location>
        <begin position="116"/>
        <end position="125"/>
    </location>
</feature>
<gene>
    <name evidence="7" type="primary">spp2</name>
    <name evidence="7" type="ORF">SEUCBS140593_000066</name>
</gene>
<keyword evidence="3 4" id="KW-0539">Nucleus</keyword>
<comment type="subcellular location">
    <subcellularLocation>
        <location evidence="1 4">Nucleus</location>
    </subcellularLocation>
</comment>
<dbReference type="InterPro" id="IPR026822">
    <property type="entry name" value="Spp2/MOS2_G-patch"/>
</dbReference>
<dbReference type="Proteomes" id="UP001642482">
    <property type="component" value="Unassembled WGS sequence"/>
</dbReference>
<evidence type="ECO:0000256" key="5">
    <source>
        <dbReference type="SAM" id="MobiDB-lite"/>
    </source>
</evidence>
<evidence type="ECO:0000256" key="4">
    <source>
        <dbReference type="RuleBase" id="RU369096"/>
    </source>
</evidence>
<feature type="domain" description="Spp2/MOS2 G-patch" evidence="6">
    <location>
        <begin position="244"/>
        <end position="296"/>
    </location>
</feature>
<feature type="compositionally biased region" description="Low complexity" evidence="5">
    <location>
        <begin position="15"/>
        <end position="38"/>
    </location>
</feature>